<dbReference type="InterPro" id="IPR044986">
    <property type="entry name" value="KIF15/KIN-12"/>
</dbReference>
<evidence type="ECO:0000313" key="6">
    <source>
        <dbReference type="EMBL" id="CAI9300907.1"/>
    </source>
</evidence>
<keyword evidence="3" id="KW-0067">ATP-binding</keyword>
<dbReference type="EMBL" id="OX465085">
    <property type="protein sequence ID" value="CAI9300907.1"/>
    <property type="molecule type" value="Genomic_DNA"/>
</dbReference>
<dbReference type="SUPFAM" id="SSF52540">
    <property type="entry name" value="P-loop containing nucleoside triphosphate hydrolases"/>
    <property type="match status" value="1"/>
</dbReference>
<keyword evidence="5" id="KW-0505">Motor protein</keyword>
<dbReference type="InterPro" id="IPR036961">
    <property type="entry name" value="Kinesin_motor_dom_sf"/>
</dbReference>
<dbReference type="GO" id="GO:0005524">
    <property type="term" value="F:ATP binding"/>
    <property type="evidence" value="ECO:0007669"/>
    <property type="project" value="UniProtKB-KW"/>
</dbReference>
<keyword evidence="1" id="KW-0493">Microtubule</keyword>
<proteinExistence type="predicted"/>
<evidence type="ECO:0000256" key="1">
    <source>
        <dbReference type="ARBA" id="ARBA00022701"/>
    </source>
</evidence>
<dbReference type="PANTHER" id="PTHR37739">
    <property type="entry name" value="KINESIN-LIKE PROTEIN KIN-12D"/>
    <property type="match status" value="1"/>
</dbReference>
<dbReference type="InterPro" id="IPR027417">
    <property type="entry name" value="P-loop_NTPase"/>
</dbReference>
<evidence type="ECO:0000256" key="4">
    <source>
        <dbReference type="ARBA" id="ARBA00023054"/>
    </source>
</evidence>
<gene>
    <name evidence="6" type="ORF">LSALG_LOCUS39508</name>
</gene>
<dbReference type="Proteomes" id="UP001177003">
    <property type="component" value="Chromosome 9"/>
</dbReference>
<keyword evidence="2" id="KW-0547">Nucleotide-binding</keyword>
<keyword evidence="4" id="KW-0175">Coiled coil</keyword>
<keyword evidence="7" id="KW-1185">Reference proteome</keyword>
<evidence type="ECO:0000313" key="7">
    <source>
        <dbReference type="Proteomes" id="UP001177003"/>
    </source>
</evidence>
<sequence>MELSAQGYNRCLQQETAQCLTWVGHPETRFTFDHVACETIDQVPEMSNTEFCFYMNLILLIAMCYKKYEFVQETLFRMVGLPMVENCLSGYNSCIFAYGQFYLVSDIAVKELIAVATNREGKVGGRNEYEAT</sequence>
<accession>A0AA36A0A6</accession>
<dbReference type="AlphaFoldDB" id="A0AA36A0A6"/>
<reference evidence="6" key="1">
    <citation type="submission" date="2023-04" db="EMBL/GenBank/DDBJ databases">
        <authorList>
            <person name="Vijverberg K."/>
            <person name="Xiong W."/>
            <person name="Schranz E."/>
        </authorList>
    </citation>
    <scope>NUCLEOTIDE SEQUENCE</scope>
</reference>
<evidence type="ECO:0000256" key="2">
    <source>
        <dbReference type="ARBA" id="ARBA00022741"/>
    </source>
</evidence>
<evidence type="ECO:0000256" key="5">
    <source>
        <dbReference type="ARBA" id="ARBA00023175"/>
    </source>
</evidence>
<evidence type="ECO:0000256" key="3">
    <source>
        <dbReference type="ARBA" id="ARBA00022840"/>
    </source>
</evidence>
<dbReference type="PANTHER" id="PTHR37739:SF8">
    <property type="entry name" value="KINESIN-LIKE PROTEIN KIN-12D"/>
    <property type="match status" value="1"/>
</dbReference>
<dbReference type="GO" id="GO:0005874">
    <property type="term" value="C:microtubule"/>
    <property type="evidence" value="ECO:0007669"/>
    <property type="project" value="UniProtKB-KW"/>
</dbReference>
<organism evidence="6 7">
    <name type="scientific">Lactuca saligna</name>
    <name type="common">Willowleaf lettuce</name>
    <dbReference type="NCBI Taxonomy" id="75948"/>
    <lineage>
        <taxon>Eukaryota</taxon>
        <taxon>Viridiplantae</taxon>
        <taxon>Streptophyta</taxon>
        <taxon>Embryophyta</taxon>
        <taxon>Tracheophyta</taxon>
        <taxon>Spermatophyta</taxon>
        <taxon>Magnoliopsida</taxon>
        <taxon>eudicotyledons</taxon>
        <taxon>Gunneridae</taxon>
        <taxon>Pentapetalae</taxon>
        <taxon>asterids</taxon>
        <taxon>campanulids</taxon>
        <taxon>Asterales</taxon>
        <taxon>Asteraceae</taxon>
        <taxon>Cichorioideae</taxon>
        <taxon>Cichorieae</taxon>
        <taxon>Lactucinae</taxon>
        <taxon>Lactuca</taxon>
    </lineage>
</organism>
<protein>
    <submittedName>
        <fullName evidence="6">Uncharacterized protein</fullName>
    </submittedName>
</protein>
<dbReference type="Gene3D" id="3.40.850.10">
    <property type="entry name" value="Kinesin motor domain"/>
    <property type="match status" value="1"/>
</dbReference>
<name>A0AA36A0A6_LACSI</name>